<gene>
    <name evidence="1" type="ORF">H0E87_022309</name>
</gene>
<proteinExistence type="predicted"/>
<dbReference type="EMBL" id="JACEGQ020000012">
    <property type="protein sequence ID" value="KAH8492995.1"/>
    <property type="molecule type" value="Genomic_DNA"/>
</dbReference>
<dbReference type="AlphaFoldDB" id="A0A8T2XHH4"/>
<evidence type="ECO:0000313" key="1">
    <source>
        <dbReference type="EMBL" id="KAH8492995.1"/>
    </source>
</evidence>
<accession>A0A8T2XHH4</accession>
<keyword evidence="2" id="KW-1185">Reference proteome</keyword>
<dbReference type="Gene3D" id="3.40.50.620">
    <property type="entry name" value="HUPs"/>
    <property type="match status" value="1"/>
</dbReference>
<name>A0A8T2XHH4_POPDE</name>
<dbReference type="PANTHER" id="PTHR47382">
    <property type="entry name" value="U-BOX DOMAIN-CONTAINING PROTEIN 52-LIKE"/>
    <property type="match status" value="1"/>
</dbReference>
<dbReference type="Proteomes" id="UP000807159">
    <property type="component" value="Chromosome 12"/>
</dbReference>
<sequence>MEEEKYVPASSMRYGARIMSPEIVEIGEDIKTISNSIDGAGHDVYVGVGKNDTDVLKWALDHAVLPGARVFLVHVFPPLTYIPYTSALSLSNCLLTVGRLSRSQLSQDQMRFYINEENNRRRNYLQKYISLCADAKVTVDTMLLESNSTAKAILELIPVLNIRHLVMGTKRLPRSRLLRKKLAKGEFVKKNAPDYCEVSIIHESKKIMDGQHGIEPVSSCPQRPDVIRNSEKKFFELACFSGMLK</sequence>
<protein>
    <recommendedName>
        <fullName evidence="3">UspA domain-containing protein</fullName>
    </recommendedName>
</protein>
<reference evidence="1" key="1">
    <citation type="journal article" date="2021" name="J. Hered.">
        <title>Genome Assembly of Salicaceae Populus deltoides (Eastern Cottonwood) I-69 Based on Nanopore Sequencing and Hi-C Technologies.</title>
        <authorList>
            <person name="Bai S."/>
            <person name="Wu H."/>
            <person name="Zhang J."/>
            <person name="Pan Z."/>
            <person name="Zhao W."/>
            <person name="Li Z."/>
            <person name="Tong C."/>
        </authorList>
    </citation>
    <scope>NUCLEOTIDE SEQUENCE</scope>
    <source>
        <tissue evidence="1">Leaf</tissue>
    </source>
</reference>
<organism evidence="1 2">
    <name type="scientific">Populus deltoides</name>
    <name type="common">Eastern poplar</name>
    <name type="synonym">Eastern cottonwood</name>
    <dbReference type="NCBI Taxonomy" id="3696"/>
    <lineage>
        <taxon>Eukaryota</taxon>
        <taxon>Viridiplantae</taxon>
        <taxon>Streptophyta</taxon>
        <taxon>Embryophyta</taxon>
        <taxon>Tracheophyta</taxon>
        <taxon>Spermatophyta</taxon>
        <taxon>Magnoliopsida</taxon>
        <taxon>eudicotyledons</taxon>
        <taxon>Gunneridae</taxon>
        <taxon>Pentapetalae</taxon>
        <taxon>rosids</taxon>
        <taxon>fabids</taxon>
        <taxon>Malpighiales</taxon>
        <taxon>Salicaceae</taxon>
        <taxon>Saliceae</taxon>
        <taxon>Populus</taxon>
    </lineage>
</organism>
<dbReference type="PANTHER" id="PTHR47382:SF1">
    <property type="entry name" value="USPA DOMAIN-CONTAINING PROTEIN"/>
    <property type="match status" value="1"/>
</dbReference>
<dbReference type="InterPro" id="IPR014729">
    <property type="entry name" value="Rossmann-like_a/b/a_fold"/>
</dbReference>
<comment type="caution">
    <text evidence="1">The sequence shown here is derived from an EMBL/GenBank/DDBJ whole genome shotgun (WGS) entry which is preliminary data.</text>
</comment>
<evidence type="ECO:0000313" key="2">
    <source>
        <dbReference type="Proteomes" id="UP000807159"/>
    </source>
</evidence>
<dbReference type="SUPFAM" id="SSF52402">
    <property type="entry name" value="Adenine nucleotide alpha hydrolases-like"/>
    <property type="match status" value="1"/>
</dbReference>
<evidence type="ECO:0008006" key="3">
    <source>
        <dbReference type="Google" id="ProtNLM"/>
    </source>
</evidence>